<reference evidence="4 5" key="1">
    <citation type="journal article" date="2023" name="bioRxiv">
        <title>Conserved and derived expression patterns and positive selection on dental genes reveal complex evolutionary context of ever-growing rodent molars.</title>
        <authorList>
            <person name="Calamari Z.T."/>
            <person name="Song A."/>
            <person name="Cohen E."/>
            <person name="Akter M."/>
            <person name="Roy R.D."/>
            <person name="Hallikas O."/>
            <person name="Christensen M.M."/>
            <person name="Li P."/>
            <person name="Marangoni P."/>
            <person name="Jernvall J."/>
            <person name="Klein O.D."/>
        </authorList>
    </citation>
    <scope>NUCLEOTIDE SEQUENCE [LARGE SCALE GENOMIC DNA]</scope>
    <source>
        <strain evidence="4">V071</strain>
    </source>
</reference>
<dbReference type="GO" id="GO:0003735">
    <property type="term" value="F:structural constituent of ribosome"/>
    <property type="evidence" value="ECO:0007669"/>
    <property type="project" value="InterPro"/>
</dbReference>
<comment type="caution">
    <text evidence="4">The sequence shown here is derived from an EMBL/GenBank/DDBJ whole genome shotgun (WGS) entry which is preliminary data.</text>
</comment>
<dbReference type="PANTHER" id="PTHR11620">
    <property type="entry name" value="60S RIBOSOMAL PROTEIN L23A"/>
    <property type="match status" value="1"/>
</dbReference>
<dbReference type="InterPro" id="IPR012677">
    <property type="entry name" value="Nucleotide-bd_a/b_plait_sf"/>
</dbReference>
<dbReference type="Proteomes" id="UP001488838">
    <property type="component" value="Unassembled WGS sequence"/>
</dbReference>
<evidence type="ECO:0000256" key="1">
    <source>
        <dbReference type="ARBA" id="ARBA00006700"/>
    </source>
</evidence>
<organism evidence="4 5">
    <name type="scientific">Myodes glareolus</name>
    <name type="common">Bank vole</name>
    <name type="synonym">Clethrionomys glareolus</name>
    <dbReference type="NCBI Taxonomy" id="447135"/>
    <lineage>
        <taxon>Eukaryota</taxon>
        <taxon>Metazoa</taxon>
        <taxon>Chordata</taxon>
        <taxon>Craniata</taxon>
        <taxon>Vertebrata</taxon>
        <taxon>Euteleostomi</taxon>
        <taxon>Mammalia</taxon>
        <taxon>Eutheria</taxon>
        <taxon>Euarchontoglires</taxon>
        <taxon>Glires</taxon>
        <taxon>Rodentia</taxon>
        <taxon>Myomorpha</taxon>
        <taxon>Muroidea</taxon>
        <taxon>Cricetidae</taxon>
        <taxon>Arvicolinae</taxon>
        <taxon>Myodes</taxon>
    </lineage>
</organism>
<sequence length="117" mass="13558">MRNTPRRNKCVHYTNIKLSLATENNMKWTDSNTRVFTVDVKTNKRNWIKQAVKSCCDISMITHDREKKEECEVVNVTGISTDYWSSSDLASGKKRRACNSNSVAREDQVLRSLELWS</sequence>
<accession>A0AAW0HST7</accession>
<protein>
    <submittedName>
        <fullName evidence="4">Uncharacterized protein</fullName>
    </submittedName>
</protein>
<gene>
    <name evidence="4" type="ORF">U0070_002026</name>
</gene>
<dbReference type="GO" id="GO:0022626">
    <property type="term" value="C:cytosolic ribosome"/>
    <property type="evidence" value="ECO:0007669"/>
    <property type="project" value="UniProtKB-ARBA"/>
</dbReference>
<evidence type="ECO:0000313" key="4">
    <source>
        <dbReference type="EMBL" id="KAK7805104.1"/>
    </source>
</evidence>
<dbReference type="InterPro" id="IPR013025">
    <property type="entry name" value="Ribosomal_uL23-like"/>
</dbReference>
<dbReference type="InterPro" id="IPR012678">
    <property type="entry name" value="Ribosomal_uL23/eL15/eS24_sf"/>
</dbReference>
<evidence type="ECO:0000256" key="3">
    <source>
        <dbReference type="ARBA" id="ARBA00023274"/>
    </source>
</evidence>
<dbReference type="AlphaFoldDB" id="A0AAW0HST7"/>
<keyword evidence="5" id="KW-1185">Reference proteome</keyword>
<dbReference type="SUPFAM" id="SSF54189">
    <property type="entry name" value="Ribosomal proteins S24e, L23 and L15e"/>
    <property type="match status" value="1"/>
</dbReference>
<evidence type="ECO:0000256" key="2">
    <source>
        <dbReference type="ARBA" id="ARBA00022980"/>
    </source>
</evidence>
<name>A0AAW0HST7_MYOGA</name>
<evidence type="ECO:0000313" key="5">
    <source>
        <dbReference type="Proteomes" id="UP001488838"/>
    </source>
</evidence>
<dbReference type="EMBL" id="JBBHLL010000350">
    <property type="protein sequence ID" value="KAK7805104.1"/>
    <property type="molecule type" value="Genomic_DNA"/>
</dbReference>
<dbReference type="GO" id="GO:0006412">
    <property type="term" value="P:translation"/>
    <property type="evidence" value="ECO:0007669"/>
    <property type="project" value="InterPro"/>
</dbReference>
<keyword evidence="2" id="KW-0689">Ribosomal protein</keyword>
<dbReference type="GO" id="GO:0044391">
    <property type="term" value="C:ribosomal subunit"/>
    <property type="evidence" value="ECO:0007669"/>
    <property type="project" value="UniProtKB-ARBA"/>
</dbReference>
<dbReference type="Gene3D" id="3.30.70.330">
    <property type="match status" value="1"/>
</dbReference>
<proteinExistence type="inferred from homology"/>
<keyword evidence="3" id="KW-0687">Ribonucleoprotein</keyword>
<comment type="similarity">
    <text evidence="1">Belongs to the universal ribosomal protein uL23 family.</text>
</comment>